<sequence length="110" mass="12956">MDQRHVTGDFFHYNQTMNIPIEIIQLVLGVIGWLVVRSIYSQIDRNKTDSDDADNAHKLEMKEVREELKHLERKFVNNDRDLYEKHGEVKNKQSFEEGLRVGKEEKQAAT</sequence>
<name>X0U4V4_9ZZZZ</name>
<dbReference type="AlphaFoldDB" id="X0U4V4"/>
<keyword evidence="2" id="KW-0472">Membrane</keyword>
<proteinExistence type="predicted"/>
<reference evidence="3" key="1">
    <citation type="journal article" date="2014" name="Front. Microbiol.">
        <title>High frequency of phylogenetically diverse reductive dehalogenase-homologous genes in deep subseafloor sedimentary metagenomes.</title>
        <authorList>
            <person name="Kawai M."/>
            <person name="Futagami T."/>
            <person name="Toyoda A."/>
            <person name="Takaki Y."/>
            <person name="Nishi S."/>
            <person name="Hori S."/>
            <person name="Arai W."/>
            <person name="Tsubouchi T."/>
            <person name="Morono Y."/>
            <person name="Uchiyama I."/>
            <person name="Ito T."/>
            <person name="Fujiyama A."/>
            <person name="Inagaki F."/>
            <person name="Takami H."/>
        </authorList>
    </citation>
    <scope>NUCLEOTIDE SEQUENCE</scope>
    <source>
        <strain evidence="3">Expedition CK06-06</strain>
    </source>
</reference>
<keyword evidence="2" id="KW-1133">Transmembrane helix</keyword>
<feature type="transmembrane region" description="Helical" evidence="2">
    <location>
        <begin position="23"/>
        <end position="40"/>
    </location>
</feature>
<dbReference type="EMBL" id="BARS01002261">
    <property type="protein sequence ID" value="GAF83495.1"/>
    <property type="molecule type" value="Genomic_DNA"/>
</dbReference>
<evidence type="ECO:0000256" key="1">
    <source>
        <dbReference type="SAM" id="Coils"/>
    </source>
</evidence>
<organism evidence="3">
    <name type="scientific">marine sediment metagenome</name>
    <dbReference type="NCBI Taxonomy" id="412755"/>
    <lineage>
        <taxon>unclassified sequences</taxon>
        <taxon>metagenomes</taxon>
        <taxon>ecological metagenomes</taxon>
    </lineage>
</organism>
<comment type="caution">
    <text evidence="3">The sequence shown here is derived from an EMBL/GenBank/DDBJ whole genome shotgun (WGS) entry which is preliminary data.</text>
</comment>
<evidence type="ECO:0000256" key="2">
    <source>
        <dbReference type="SAM" id="Phobius"/>
    </source>
</evidence>
<protein>
    <submittedName>
        <fullName evidence="3">Uncharacterized protein</fullName>
    </submittedName>
</protein>
<gene>
    <name evidence="3" type="ORF">S01H1_04260</name>
</gene>
<feature type="coiled-coil region" evidence="1">
    <location>
        <begin position="54"/>
        <end position="81"/>
    </location>
</feature>
<keyword evidence="2" id="KW-0812">Transmembrane</keyword>
<accession>X0U4V4</accession>
<keyword evidence="1" id="KW-0175">Coiled coil</keyword>
<evidence type="ECO:0000313" key="3">
    <source>
        <dbReference type="EMBL" id="GAF83495.1"/>
    </source>
</evidence>